<keyword evidence="3 6" id="KW-0812">Transmembrane</keyword>
<comment type="subcellular location">
    <subcellularLocation>
        <location evidence="1">Membrane</location>
        <topology evidence="1">Multi-pass membrane protein</topology>
    </subcellularLocation>
</comment>
<evidence type="ECO:0000256" key="3">
    <source>
        <dbReference type="ARBA" id="ARBA00022692"/>
    </source>
</evidence>
<evidence type="ECO:0000256" key="4">
    <source>
        <dbReference type="ARBA" id="ARBA00022989"/>
    </source>
</evidence>
<protein>
    <recommendedName>
        <fullName evidence="9">Permease</fullName>
    </recommendedName>
</protein>
<accession>A0A0G0KE88</accession>
<comment type="caution">
    <text evidence="7">The sequence shown here is derived from an EMBL/GenBank/DDBJ whole genome shotgun (WGS) entry which is preliminary data.</text>
</comment>
<feature type="transmembrane region" description="Helical" evidence="6">
    <location>
        <begin position="287"/>
        <end position="316"/>
    </location>
</feature>
<feature type="transmembrane region" description="Helical" evidence="6">
    <location>
        <begin position="69"/>
        <end position="91"/>
    </location>
</feature>
<dbReference type="GO" id="GO:0016020">
    <property type="term" value="C:membrane"/>
    <property type="evidence" value="ECO:0007669"/>
    <property type="project" value="UniProtKB-SubCell"/>
</dbReference>
<dbReference type="EMBL" id="LBTJ01000001">
    <property type="protein sequence ID" value="KKQ38911.1"/>
    <property type="molecule type" value="Genomic_DNA"/>
</dbReference>
<dbReference type="Proteomes" id="UP000034471">
    <property type="component" value="Unassembled WGS sequence"/>
</dbReference>
<dbReference type="PANTHER" id="PTHR21716">
    <property type="entry name" value="TRANSMEMBRANE PROTEIN"/>
    <property type="match status" value="1"/>
</dbReference>
<evidence type="ECO:0008006" key="9">
    <source>
        <dbReference type="Google" id="ProtNLM"/>
    </source>
</evidence>
<feature type="transmembrane region" description="Helical" evidence="6">
    <location>
        <begin position="131"/>
        <end position="157"/>
    </location>
</feature>
<evidence type="ECO:0000256" key="6">
    <source>
        <dbReference type="SAM" id="Phobius"/>
    </source>
</evidence>
<reference evidence="7 8" key="1">
    <citation type="journal article" date="2015" name="Nature">
        <title>rRNA introns, odd ribosomes, and small enigmatic genomes across a large radiation of phyla.</title>
        <authorList>
            <person name="Brown C.T."/>
            <person name="Hug L.A."/>
            <person name="Thomas B.C."/>
            <person name="Sharon I."/>
            <person name="Castelle C.J."/>
            <person name="Singh A."/>
            <person name="Wilkins M.J."/>
            <person name="Williams K.H."/>
            <person name="Banfield J.F."/>
        </authorList>
    </citation>
    <scope>NUCLEOTIDE SEQUENCE [LARGE SCALE GENOMIC DNA]</scope>
</reference>
<dbReference type="PANTHER" id="PTHR21716:SF62">
    <property type="entry name" value="TRANSPORT PROTEIN YDBI-RELATED"/>
    <property type="match status" value="1"/>
</dbReference>
<evidence type="ECO:0000256" key="5">
    <source>
        <dbReference type="ARBA" id="ARBA00023136"/>
    </source>
</evidence>
<feature type="transmembrane region" description="Helical" evidence="6">
    <location>
        <begin position="197"/>
        <end position="220"/>
    </location>
</feature>
<evidence type="ECO:0000256" key="2">
    <source>
        <dbReference type="ARBA" id="ARBA00009773"/>
    </source>
</evidence>
<dbReference type="Pfam" id="PF01594">
    <property type="entry name" value="AI-2E_transport"/>
    <property type="match status" value="1"/>
</dbReference>
<dbReference type="AlphaFoldDB" id="A0A0G0KE88"/>
<organism evidence="7 8">
    <name type="scientific">Candidatus Roizmanbacteria bacterium GW2011_GWA2_37_7</name>
    <dbReference type="NCBI Taxonomy" id="1618481"/>
    <lineage>
        <taxon>Bacteria</taxon>
        <taxon>Candidatus Roizmaniibacteriota</taxon>
    </lineage>
</organism>
<evidence type="ECO:0000313" key="7">
    <source>
        <dbReference type="EMBL" id="KKQ38911.1"/>
    </source>
</evidence>
<name>A0A0G0KE88_9BACT</name>
<feature type="transmembrane region" description="Helical" evidence="6">
    <location>
        <begin position="7"/>
        <end position="29"/>
    </location>
</feature>
<gene>
    <name evidence="7" type="ORF">US54_C0001G0036</name>
</gene>
<sequence length="336" mass="37530">MKQNNNIIITITPRSIALFTLIPLSLFFLWFVRDILFSLLIAFIIMSALRPGVVYLVRKKIPRGLAVTLVYLVFILFFISIISVIIPPIIIETSNLIRSLPIIFQQTFPYIKNITDPTNLTKYIPDVTNNIFNFISSVFSNTLFVVTTMFFALYFLLEETLVDRFLHHYFGKNIADKLSNTLSCAEKRMSSWFWGEIVLMTVVGTLTYVGLLLVGVRYALPLAVLAGLLEVVPNIGPVISAIPAIIIGFSQNYFTGFSATALYIIVQQLENNLIVPIIMKKAVGLNPILTLIALLLGGRIGGILGVLLAIPILLFVETILHEYVPHARTANQLKNA</sequence>
<dbReference type="STRING" id="1618481.US54_C0001G0036"/>
<evidence type="ECO:0000256" key="1">
    <source>
        <dbReference type="ARBA" id="ARBA00004141"/>
    </source>
</evidence>
<proteinExistence type="inferred from homology"/>
<comment type="similarity">
    <text evidence="2">Belongs to the autoinducer-2 exporter (AI-2E) (TC 2.A.86) family.</text>
</comment>
<dbReference type="GO" id="GO:0055085">
    <property type="term" value="P:transmembrane transport"/>
    <property type="evidence" value="ECO:0007669"/>
    <property type="project" value="TreeGrafter"/>
</dbReference>
<evidence type="ECO:0000313" key="8">
    <source>
        <dbReference type="Proteomes" id="UP000034471"/>
    </source>
</evidence>
<dbReference type="InterPro" id="IPR002549">
    <property type="entry name" value="AI-2E-like"/>
</dbReference>
<keyword evidence="4 6" id="KW-1133">Transmembrane helix</keyword>
<keyword evidence="5 6" id="KW-0472">Membrane</keyword>
<feature type="transmembrane region" description="Helical" evidence="6">
    <location>
        <begin position="35"/>
        <end position="57"/>
    </location>
</feature>
<feature type="transmembrane region" description="Helical" evidence="6">
    <location>
        <begin position="240"/>
        <end position="266"/>
    </location>
</feature>